<feature type="transmembrane region" description="Helical" evidence="1">
    <location>
        <begin position="6"/>
        <end position="23"/>
    </location>
</feature>
<protein>
    <submittedName>
        <fullName evidence="2">Uncharacterized protein</fullName>
    </submittedName>
</protein>
<sequence>MSVFEFVLVILVDVPVTLLLRRYLYSEKSSVFQEVLVHLHGFIAGVFYMLVLKEDKTFFVVIDYGNNFYRDLIVLNAGTLIMVFFHAWSISVRHK</sequence>
<keyword evidence="1" id="KW-1133">Transmembrane helix</keyword>
<keyword evidence="3" id="KW-1185">Reference proteome</keyword>
<dbReference type="GeneID" id="32805199"/>
<accession>A0ABY9QK19</accession>
<dbReference type="RefSeq" id="WP_044487919.1">
    <property type="nucleotide sequence ID" value="NZ_CP132921.1"/>
</dbReference>
<name>A0ABY9QK19_9PSED</name>
<dbReference type="Proteomes" id="UP001183127">
    <property type="component" value="Chromosome"/>
</dbReference>
<keyword evidence="1" id="KW-0812">Transmembrane</keyword>
<evidence type="ECO:0000313" key="2">
    <source>
        <dbReference type="EMBL" id="WMW04392.1"/>
    </source>
</evidence>
<organism evidence="2 3">
    <name type="scientific">Pseudomonas entomophila</name>
    <dbReference type="NCBI Taxonomy" id="312306"/>
    <lineage>
        <taxon>Bacteria</taxon>
        <taxon>Pseudomonadati</taxon>
        <taxon>Pseudomonadota</taxon>
        <taxon>Gammaproteobacteria</taxon>
        <taxon>Pseudomonadales</taxon>
        <taxon>Pseudomonadaceae</taxon>
        <taxon>Pseudomonas</taxon>
    </lineage>
</organism>
<evidence type="ECO:0000313" key="3">
    <source>
        <dbReference type="Proteomes" id="UP001183127"/>
    </source>
</evidence>
<feature type="transmembrane region" description="Helical" evidence="1">
    <location>
        <begin position="72"/>
        <end position="92"/>
    </location>
</feature>
<dbReference type="EMBL" id="CP132921">
    <property type="protein sequence ID" value="WMW04392.1"/>
    <property type="molecule type" value="Genomic_DNA"/>
</dbReference>
<feature type="transmembrane region" description="Helical" evidence="1">
    <location>
        <begin position="35"/>
        <end position="52"/>
    </location>
</feature>
<reference evidence="2 3" key="1">
    <citation type="submission" date="2023-08" db="EMBL/GenBank/DDBJ databases">
        <title>Complete Genome Sequence of Pseudomonas entomophila TVIN A01.</title>
        <authorList>
            <person name="Shelke T."/>
            <person name="Mahar N.S."/>
            <person name="Gupta I."/>
            <person name="Gupta V."/>
        </authorList>
    </citation>
    <scope>NUCLEOTIDE SEQUENCE [LARGE SCALE GENOMIC DNA]</scope>
    <source>
        <strain evidence="2 3">TVIN-A01</strain>
    </source>
</reference>
<evidence type="ECO:0000256" key="1">
    <source>
        <dbReference type="SAM" id="Phobius"/>
    </source>
</evidence>
<keyword evidence="1" id="KW-0472">Membrane</keyword>
<gene>
    <name evidence="2" type="ORF">RAH46_18885</name>
</gene>
<proteinExistence type="predicted"/>